<dbReference type="PANTHER" id="PTHR21733">
    <property type="entry name" value="CUB_2 DOMAIN-CONTAINING PROTEIN-RELATED-RELATED"/>
    <property type="match status" value="1"/>
</dbReference>
<dbReference type="AlphaFoldDB" id="A0A1I7U721"/>
<keyword evidence="1" id="KW-1185">Reference proteome</keyword>
<organism evidence="1 2">
    <name type="scientific">Caenorhabditis tropicalis</name>
    <dbReference type="NCBI Taxonomy" id="1561998"/>
    <lineage>
        <taxon>Eukaryota</taxon>
        <taxon>Metazoa</taxon>
        <taxon>Ecdysozoa</taxon>
        <taxon>Nematoda</taxon>
        <taxon>Chromadorea</taxon>
        <taxon>Rhabditida</taxon>
        <taxon>Rhabditina</taxon>
        <taxon>Rhabditomorpha</taxon>
        <taxon>Rhabditoidea</taxon>
        <taxon>Rhabditidae</taxon>
        <taxon>Peloderinae</taxon>
        <taxon>Caenorhabditis</taxon>
    </lineage>
</organism>
<sequence>MNKMNPNSGFLQPFRVVKSASLISNLIDIDMRFLSGFLYITTKKQMNDNSFYVYDVDQYQTVDFDESKPENCTIVFLNSNISMTPVQSTSFINWNQSENSSVFIYPGIPKNPEPESYSQIFSNPVGTQ</sequence>
<dbReference type="InterPro" id="IPR005071">
    <property type="entry name" value="Glycoprotein"/>
</dbReference>
<name>A0A1I7U721_9PELO</name>
<evidence type="ECO:0000313" key="2">
    <source>
        <dbReference type="WBParaSite" id="Csp11.Scaffold629.g15517.t1"/>
    </source>
</evidence>
<dbReference type="GO" id="GO:0045087">
    <property type="term" value="P:innate immune response"/>
    <property type="evidence" value="ECO:0007669"/>
    <property type="project" value="TreeGrafter"/>
</dbReference>
<proteinExistence type="predicted"/>
<dbReference type="GO" id="GO:0045121">
    <property type="term" value="C:membrane raft"/>
    <property type="evidence" value="ECO:0007669"/>
    <property type="project" value="TreeGrafter"/>
</dbReference>
<evidence type="ECO:0000313" key="1">
    <source>
        <dbReference type="Proteomes" id="UP000095282"/>
    </source>
</evidence>
<dbReference type="Proteomes" id="UP000095282">
    <property type="component" value="Unplaced"/>
</dbReference>
<reference evidence="2" key="1">
    <citation type="submission" date="2016-11" db="UniProtKB">
        <authorList>
            <consortium name="WormBaseParasite"/>
        </authorList>
    </citation>
    <scope>IDENTIFICATION</scope>
</reference>
<accession>A0A1I7U721</accession>
<dbReference type="WBParaSite" id="Csp11.Scaffold629.g15517.t1">
    <property type="protein sequence ID" value="Csp11.Scaffold629.g15517.t1"/>
    <property type="gene ID" value="Csp11.Scaffold629.g15517"/>
</dbReference>
<dbReference type="Pfam" id="PF03409">
    <property type="entry name" value="Glycoprotein"/>
    <property type="match status" value="1"/>
</dbReference>
<protein>
    <submittedName>
        <fullName evidence="2">DUF4767 domain-containing protein</fullName>
    </submittedName>
</protein>
<dbReference type="PANTHER" id="PTHR21733:SF8">
    <property type="entry name" value="DOWNSTREAM OF DAF-16 (REGULATED BY DAF-16)"/>
    <property type="match status" value="1"/>
</dbReference>
<dbReference type="eggNOG" id="ENOG502R10I">
    <property type="taxonomic scope" value="Eukaryota"/>
</dbReference>